<dbReference type="AlphaFoldDB" id="A0A0D2MY58"/>
<feature type="compositionally biased region" description="Polar residues" evidence="2">
    <location>
        <begin position="121"/>
        <end position="154"/>
    </location>
</feature>
<proteinExistence type="predicted"/>
<dbReference type="OMA" id="QMEPEND"/>
<evidence type="ECO:0000313" key="3">
    <source>
        <dbReference type="EMBL" id="KJA29028.1"/>
    </source>
</evidence>
<keyword evidence="4" id="KW-1185">Reference proteome</keyword>
<name>A0A0D2MY58_HYPSF</name>
<accession>A0A0D2MY58</accession>
<gene>
    <name evidence="3" type="ORF">HYPSUDRAFT_61867</name>
</gene>
<feature type="region of interest" description="Disordered" evidence="2">
    <location>
        <begin position="323"/>
        <end position="367"/>
    </location>
</feature>
<reference evidence="4" key="1">
    <citation type="submission" date="2014-04" db="EMBL/GenBank/DDBJ databases">
        <title>Evolutionary Origins and Diversification of the Mycorrhizal Mutualists.</title>
        <authorList>
            <consortium name="DOE Joint Genome Institute"/>
            <consortium name="Mycorrhizal Genomics Consortium"/>
            <person name="Kohler A."/>
            <person name="Kuo A."/>
            <person name="Nagy L.G."/>
            <person name="Floudas D."/>
            <person name="Copeland A."/>
            <person name="Barry K.W."/>
            <person name="Cichocki N."/>
            <person name="Veneault-Fourrey C."/>
            <person name="LaButti K."/>
            <person name="Lindquist E.A."/>
            <person name="Lipzen A."/>
            <person name="Lundell T."/>
            <person name="Morin E."/>
            <person name="Murat C."/>
            <person name="Riley R."/>
            <person name="Ohm R."/>
            <person name="Sun H."/>
            <person name="Tunlid A."/>
            <person name="Henrissat B."/>
            <person name="Grigoriev I.V."/>
            <person name="Hibbett D.S."/>
            <person name="Martin F."/>
        </authorList>
    </citation>
    <scope>NUCLEOTIDE SEQUENCE [LARGE SCALE GENOMIC DNA]</scope>
    <source>
        <strain evidence="4">FD-334 SS-4</strain>
    </source>
</reference>
<sequence length="886" mass="99032">MDSSDDYIFDDIVLDDQTLAILDQSEQKYLKETSVANIPDVLGEPVNKRLKTATGWISGTGAAQTVEEELPEISLQGDGTYGVTRQARYMKDVGQGSLPQTRQINTPVRAIVPPNNIGLAANQSTQSSGSHLPNSRSAYPVNNRQRQQHATTYGQHHDRNSRLIKDQDHQRSPVLVQLTVLQQKLDELREENSNMKTALQEAVDNKLAKDGEVSILRKNIEKNALNHAAQLLQIRAEKEKADTKQLQMQKDMKDEIERLRTQFLFRQQELESTIRRPPASVRAKKLGRDFPSTPLALPAAISGWSKGPPKPIEETPIRPARLPSAFNRMSPTKPQKSPEKTKNGMLPGFENAFETSTPRKSPSKKIARVKEERIIEPPIFGPETKNDLRLPSQLSQGPSQFQFEPLSKQTESHEIFTSQQLSRPAPSEQSQVNDIEMDLAPMESDEDIVSEELEILQPTNWKAELCRVVLTHSYGSTEEISFQQILTSSNLATSATDYTASCGRILEVISNPSRSDDYDSLINVVSSSFLSLLTISSDMHSKSNLIIIFNLLTKLVTAIPGFRASLLSCQLPFHENRSSTVIEAICSVILNYLQPVMHQHEDPIACETLALLDSLCFHVDDQARERLVPLARSRETLMVLLHPSQTSWFLERSSRLLLLLSTYHELYKVLLDIPDGGNLNGEVQIKDALFERLCSHLINIDKPPSSTFKTYILTYFGQLSISHTEALGILGASYTLIPSLVLYISQLTSPLWEDDGSLACSADTTSSTVKALNQATFLLYHLIFGVEPNHNLRSTLQHAPHRPFNCISHVFVVTFGRLSYSEPPSWIEASKRQELEFLAEIAREILEAVVDGPEGDSVWAAFQSEPDEDKIDEEDMEAQLMGNAIG</sequence>
<protein>
    <submittedName>
        <fullName evidence="3">Uncharacterized protein</fullName>
    </submittedName>
</protein>
<dbReference type="OrthoDB" id="3366922at2759"/>
<dbReference type="EMBL" id="KN817520">
    <property type="protein sequence ID" value="KJA29028.1"/>
    <property type="molecule type" value="Genomic_DNA"/>
</dbReference>
<evidence type="ECO:0000256" key="1">
    <source>
        <dbReference type="SAM" id="Coils"/>
    </source>
</evidence>
<feature type="region of interest" description="Disordered" evidence="2">
    <location>
        <begin position="121"/>
        <end position="159"/>
    </location>
</feature>
<dbReference type="Proteomes" id="UP000054270">
    <property type="component" value="Unassembled WGS sequence"/>
</dbReference>
<evidence type="ECO:0000256" key="2">
    <source>
        <dbReference type="SAM" id="MobiDB-lite"/>
    </source>
</evidence>
<feature type="coiled-coil region" evidence="1">
    <location>
        <begin position="178"/>
        <end position="205"/>
    </location>
</feature>
<organism evidence="3 4">
    <name type="scientific">Hypholoma sublateritium (strain FD-334 SS-4)</name>
    <dbReference type="NCBI Taxonomy" id="945553"/>
    <lineage>
        <taxon>Eukaryota</taxon>
        <taxon>Fungi</taxon>
        <taxon>Dikarya</taxon>
        <taxon>Basidiomycota</taxon>
        <taxon>Agaricomycotina</taxon>
        <taxon>Agaricomycetes</taxon>
        <taxon>Agaricomycetidae</taxon>
        <taxon>Agaricales</taxon>
        <taxon>Agaricineae</taxon>
        <taxon>Strophariaceae</taxon>
        <taxon>Hypholoma</taxon>
    </lineage>
</organism>
<keyword evidence="1" id="KW-0175">Coiled coil</keyword>
<evidence type="ECO:0000313" key="4">
    <source>
        <dbReference type="Proteomes" id="UP000054270"/>
    </source>
</evidence>